<dbReference type="CDD" id="cd00085">
    <property type="entry name" value="HNHc"/>
    <property type="match status" value="1"/>
</dbReference>
<name>A0A542YN54_9MICO</name>
<keyword evidence="3" id="KW-1185">Reference proteome</keyword>
<comment type="caution">
    <text evidence="2">The sequence shown here is derived from an EMBL/GenBank/DDBJ whole genome shotgun (WGS) entry which is preliminary data.</text>
</comment>
<dbReference type="Proteomes" id="UP000319516">
    <property type="component" value="Unassembled WGS sequence"/>
</dbReference>
<dbReference type="Gene3D" id="1.10.30.50">
    <property type="match status" value="1"/>
</dbReference>
<proteinExistence type="predicted"/>
<evidence type="ECO:0000259" key="1">
    <source>
        <dbReference type="SMART" id="SM00507"/>
    </source>
</evidence>
<dbReference type="Pfam" id="PF02720">
    <property type="entry name" value="DUF222"/>
    <property type="match status" value="1"/>
</dbReference>
<evidence type="ECO:0000313" key="3">
    <source>
        <dbReference type="Proteomes" id="UP000319516"/>
    </source>
</evidence>
<dbReference type="EMBL" id="VFOP01000001">
    <property type="protein sequence ID" value="TQL49533.1"/>
    <property type="molecule type" value="Genomic_DNA"/>
</dbReference>
<evidence type="ECO:0000313" key="2">
    <source>
        <dbReference type="EMBL" id="TQL49533.1"/>
    </source>
</evidence>
<organism evidence="2 3">
    <name type="scientific">Ornithinicoccus hortensis</name>
    <dbReference type="NCBI Taxonomy" id="82346"/>
    <lineage>
        <taxon>Bacteria</taxon>
        <taxon>Bacillati</taxon>
        <taxon>Actinomycetota</taxon>
        <taxon>Actinomycetes</taxon>
        <taxon>Micrococcales</taxon>
        <taxon>Intrasporangiaceae</taxon>
        <taxon>Ornithinicoccus</taxon>
    </lineage>
</organism>
<accession>A0A542YN54</accession>
<dbReference type="InterPro" id="IPR003870">
    <property type="entry name" value="DUF222"/>
</dbReference>
<dbReference type="InterPro" id="IPR003615">
    <property type="entry name" value="HNH_nuc"/>
</dbReference>
<reference evidence="2 3" key="1">
    <citation type="submission" date="2019-06" db="EMBL/GenBank/DDBJ databases">
        <title>Sequencing the genomes of 1000 actinobacteria strains.</title>
        <authorList>
            <person name="Klenk H.-P."/>
        </authorList>
    </citation>
    <scope>NUCLEOTIDE SEQUENCE [LARGE SCALE GENOMIC DNA]</scope>
    <source>
        <strain evidence="2 3">DSM 12335</strain>
    </source>
</reference>
<dbReference type="SMART" id="SM00507">
    <property type="entry name" value="HNHc"/>
    <property type="match status" value="1"/>
</dbReference>
<feature type="domain" description="HNH nuclease" evidence="1">
    <location>
        <begin position="371"/>
        <end position="423"/>
    </location>
</feature>
<protein>
    <submittedName>
        <fullName evidence="2">Uncharacterized protein DUF222</fullName>
    </submittedName>
</protein>
<dbReference type="AlphaFoldDB" id="A0A542YN54"/>
<gene>
    <name evidence="2" type="ORF">FB467_0608</name>
</gene>
<sequence>MLVSSSVGAGAYSGHMIDGGVGDVIGGSGPAGGLAVLETPGSGVGAALGQAGQALDRAQQAAEFLTRDVQGELVGHLGVLQDMRLTQERLLLSVVREAAERGLPDEVGLSLHDWVSGQCPWLAPADVSDLVAVTRALKDPAHQSFREAVAQGRLPVRRAAKGLRALERVRPACDEETYAGDVEIILGAVSRVEFTDRDLRRVADRLVSAALPEREVAAREGSVRELRGVHESSLADGTLTRFVVTCEPEGAAFFRQVLTSPLAAPAPDAMGPDPRTPTQRRYDALVTVLGRGVGAPQGTPGTAKAKVLLTVSLADLQGMVLDQPGVTLGGDVVPPTVVRKLACEADLVPMILGKGGVLLETVQPTRYATEKQLLALYARDGHCTFPGCTVPPEWCDAHHVVWWSRGGKTYLLNLALLCGRHHTIVHQKDLTATIDETGVTWHV</sequence>